<evidence type="ECO:0000313" key="4">
    <source>
        <dbReference type="Proteomes" id="UP001204798"/>
    </source>
</evidence>
<dbReference type="InterPro" id="IPR011050">
    <property type="entry name" value="Pectin_lyase_fold/virulence"/>
</dbReference>
<name>A0ABT2ER97_9BACT</name>
<dbReference type="SMART" id="SM00710">
    <property type="entry name" value="PbH1"/>
    <property type="match status" value="8"/>
</dbReference>
<feature type="domain" description="Right handed beta helix" evidence="2">
    <location>
        <begin position="93"/>
        <end position="279"/>
    </location>
</feature>
<dbReference type="Proteomes" id="UP001204798">
    <property type="component" value="Unassembled WGS sequence"/>
</dbReference>
<dbReference type="Pfam" id="PF13229">
    <property type="entry name" value="Beta_helix"/>
    <property type="match status" value="1"/>
</dbReference>
<keyword evidence="4" id="KW-1185">Reference proteome</keyword>
<feature type="region of interest" description="Disordered" evidence="1">
    <location>
        <begin position="351"/>
        <end position="384"/>
    </location>
</feature>
<dbReference type="EMBL" id="JANUCP010000005">
    <property type="protein sequence ID" value="MCS3920447.1"/>
    <property type="molecule type" value="Genomic_DNA"/>
</dbReference>
<dbReference type="InterPro" id="IPR012334">
    <property type="entry name" value="Pectin_lyas_fold"/>
</dbReference>
<dbReference type="Gene3D" id="2.160.20.10">
    <property type="entry name" value="Single-stranded right-handed beta-helix, Pectin lyase-like"/>
    <property type="match status" value="1"/>
</dbReference>
<evidence type="ECO:0000256" key="1">
    <source>
        <dbReference type="SAM" id="MobiDB-lite"/>
    </source>
</evidence>
<accession>A0ABT2ER97</accession>
<comment type="caution">
    <text evidence="3">The sequence shown here is derived from an EMBL/GenBank/DDBJ whole genome shotgun (WGS) entry which is preliminary data.</text>
</comment>
<dbReference type="RefSeq" id="WP_259099665.1">
    <property type="nucleotide sequence ID" value="NZ_CP130454.1"/>
</dbReference>
<evidence type="ECO:0000313" key="3">
    <source>
        <dbReference type="EMBL" id="MCS3920447.1"/>
    </source>
</evidence>
<dbReference type="InterPro" id="IPR006626">
    <property type="entry name" value="PbH1"/>
</dbReference>
<sequence>MRWLEVVFLMGALVAFHFAQMPSQKVIVVGSSDQLRSSILGAKPGTKILLKPGEYEGGLFFQNVKGEPNNPIVISALDPTNPPVIKGGGECLHFSEVAYLEIHNLVLTSARYNGLNIDDGGSFDTPSHHIVLRNLQVRDIGPTGNCDGIKLSGVTNFRVENCIVERWGDGGQGIDMVGCHNGIISNCTLRFEDDKGFGIQAKGGSSNIRIVRCRLEHAGARAIQLGGSTGLQFFRPPLKSGQEHAEARNLTVEGCTIIGSTGAIAFVGVDGAIVRFNTIYRPKRWAIRILQETREEGFVPCRNGVFTDNLIVFRSDEWAEGGVNIGPFTAPQTFTFARNWWFCLDKPEQSRPKLPVPEKDGVYGIDPKLRDPEKGDLSVLPDSPARKVGAHAFNEAKQQ</sequence>
<gene>
    <name evidence="3" type="ORF">M2350_002876</name>
</gene>
<feature type="compositionally biased region" description="Basic and acidic residues" evidence="1">
    <location>
        <begin position="351"/>
        <end position="376"/>
    </location>
</feature>
<proteinExistence type="predicted"/>
<reference evidence="3 4" key="1">
    <citation type="submission" date="2022-08" db="EMBL/GenBank/DDBJ databases">
        <title>Bacterial and archaeal communities from various locations to study Microbial Dark Matter (Phase II).</title>
        <authorList>
            <person name="Stepanauskas R."/>
        </authorList>
    </citation>
    <scope>NUCLEOTIDE SEQUENCE [LARGE SCALE GENOMIC DNA]</scope>
    <source>
        <strain evidence="3 4">PD1</strain>
    </source>
</reference>
<dbReference type="InterPro" id="IPR039448">
    <property type="entry name" value="Beta_helix"/>
</dbReference>
<protein>
    <recommendedName>
        <fullName evidence="2">Right handed beta helix domain-containing protein</fullName>
    </recommendedName>
</protein>
<organism evidence="3 4">
    <name type="scientific">Candidatus Fervidibacter sacchari</name>
    <dbReference type="NCBI Taxonomy" id="1448929"/>
    <lineage>
        <taxon>Bacteria</taxon>
        <taxon>Candidatus Fervidibacterota</taxon>
        <taxon>Candidatus Fervidibacter</taxon>
    </lineage>
</organism>
<evidence type="ECO:0000259" key="2">
    <source>
        <dbReference type="Pfam" id="PF13229"/>
    </source>
</evidence>
<dbReference type="SUPFAM" id="SSF51126">
    <property type="entry name" value="Pectin lyase-like"/>
    <property type="match status" value="1"/>
</dbReference>